<sequence>SSRGPRNTNIICENCKRRGHTKERCWARGGGQEGKGPTWYRAPKGMDANVSTTTS</sequence>
<feature type="non-terminal residue" evidence="3">
    <location>
        <position position="55"/>
    </location>
</feature>
<keyword evidence="1" id="KW-0507">mRNA processing</keyword>
<evidence type="ECO:0000313" key="3">
    <source>
        <dbReference type="EMBL" id="KAJ3978857.1"/>
    </source>
</evidence>
<dbReference type="SUPFAM" id="SSF57756">
    <property type="entry name" value="Retrovirus zinc finger-like domains"/>
    <property type="match status" value="1"/>
</dbReference>
<name>A0AA38PNJ1_9AGAR</name>
<evidence type="ECO:0000256" key="2">
    <source>
        <dbReference type="SAM" id="MobiDB-lite"/>
    </source>
</evidence>
<comment type="caution">
    <text evidence="3">The sequence shown here is derived from an EMBL/GenBank/DDBJ whole genome shotgun (WGS) entry which is preliminary data.</text>
</comment>
<dbReference type="GO" id="GO:0003676">
    <property type="term" value="F:nucleic acid binding"/>
    <property type="evidence" value="ECO:0007669"/>
    <property type="project" value="InterPro"/>
</dbReference>
<dbReference type="InterPro" id="IPR036875">
    <property type="entry name" value="Znf_CCHC_sf"/>
</dbReference>
<dbReference type="GO" id="GO:0006397">
    <property type="term" value="P:mRNA processing"/>
    <property type="evidence" value="ECO:0007669"/>
    <property type="project" value="UniProtKB-KW"/>
</dbReference>
<feature type="non-terminal residue" evidence="3">
    <location>
        <position position="1"/>
    </location>
</feature>
<accession>A0AA38PNJ1</accession>
<gene>
    <name evidence="3" type="ORF">F5890DRAFT_1380277</name>
</gene>
<organism evidence="3 4">
    <name type="scientific">Lentinula detonsa</name>
    <dbReference type="NCBI Taxonomy" id="2804962"/>
    <lineage>
        <taxon>Eukaryota</taxon>
        <taxon>Fungi</taxon>
        <taxon>Dikarya</taxon>
        <taxon>Basidiomycota</taxon>
        <taxon>Agaricomycotina</taxon>
        <taxon>Agaricomycetes</taxon>
        <taxon>Agaricomycetidae</taxon>
        <taxon>Agaricales</taxon>
        <taxon>Marasmiineae</taxon>
        <taxon>Omphalotaceae</taxon>
        <taxon>Lentinula</taxon>
    </lineage>
</organism>
<dbReference type="Proteomes" id="UP001163850">
    <property type="component" value="Unassembled WGS sequence"/>
</dbReference>
<dbReference type="GO" id="GO:0008270">
    <property type="term" value="F:zinc ion binding"/>
    <property type="evidence" value="ECO:0007669"/>
    <property type="project" value="InterPro"/>
</dbReference>
<evidence type="ECO:0000256" key="1">
    <source>
        <dbReference type="ARBA" id="ARBA00022664"/>
    </source>
</evidence>
<dbReference type="AlphaFoldDB" id="A0AA38PNJ1"/>
<evidence type="ECO:0000313" key="4">
    <source>
        <dbReference type="Proteomes" id="UP001163850"/>
    </source>
</evidence>
<feature type="region of interest" description="Disordered" evidence="2">
    <location>
        <begin position="26"/>
        <end position="55"/>
    </location>
</feature>
<reference evidence="3" key="1">
    <citation type="submission" date="2022-08" db="EMBL/GenBank/DDBJ databases">
        <authorList>
            <consortium name="DOE Joint Genome Institute"/>
            <person name="Min B."/>
            <person name="Riley R."/>
            <person name="Sierra-Patev S."/>
            <person name="Naranjo-Ortiz M."/>
            <person name="Looney B."/>
            <person name="Konkel Z."/>
            <person name="Slot J.C."/>
            <person name="Sakamoto Y."/>
            <person name="Steenwyk J.L."/>
            <person name="Rokas A."/>
            <person name="Carro J."/>
            <person name="Camarero S."/>
            <person name="Ferreira P."/>
            <person name="Molpeceres G."/>
            <person name="Ruiz-Duenas F.J."/>
            <person name="Serrano A."/>
            <person name="Henrissat B."/>
            <person name="Drula E."/>
            <person name="Hughes K.W."/>
            <person name="Mata J.L."/>
            <person name="Ishikawa N.K."/>
            <person name="Vargas-Isla R."/>
            <person name="Ushijima S."/>
            <person name="Smith C.A."/>
            <person name="Ahrendt S."/>
            <person name="Andreopoulos W."/>
            <person name="He G."/>
            <person name="Labutti K."/>
            <person name="Lipzen A."/>
            <person name="Ng V."/>
            <person name="Sandor L."/>
            <person name="Barry K."/>
            <person name="Martinez A.T."/>
            <person name="Xiao Y."/>
            <person name="Gibbons J.G."/>
            <person name="Terashima K."/>
            <person name="Hibbett D.S."/>
            <person name="Grigoriev I.V."/>
        </authorList>
    </citation>
    <scope>NUCLEOTIDE SEQUENCE</scope>
    <source>
        <strain evidence="3">TFB7829</strain>
    </source>
</reference>
<dbReference type="EMBL" id="MU802651">
    <property type="protein sequence ID" value="KAJ3978857.1"/>
    <property type="molecule type" value="Genomic_DNA"/>
</dbReference>
<protein>
    <recommendedName>
        <fullName evidence="5">CCHC-type domain-containing protein</fullName>
    </recommendedName>
</protein>
<evidence type="ECO:0008006" key="5">
    <source>
        <dbReference type="Google" id="ProtNLM"/>
    </source>
</evidence>
<proteinExistence type="predicted"/>